<keyword evidence="2" id="KW-1185">Reference proteome</keyword>
<evidence type="ECO:0000313" key="2">
    <source>
        <dbReference type="Proteomes" id="UP001479290"/>
    </source>
</evidence>
<reference evidence="1 2" key="1">
    <citation type="submission" date="2024-05" db="EMBL/GenBank/DDBJ databases">
        <title>A high-quality chromosomal-level genome assembly of Topmouth culter (Culter alburnus).</title>
        <authorList>
            <person name="Zhao H."/>
        </authorList>
    </citation>
    <scope>NUCLEOTIDE SEQUENCE [LARGE SCALE GENOMIC DNA]</scope>
    <source>
        <strain evidence="1">CATC2023</strain>
        <tissue evidence="1">Muscle</tissue>
    </source>
</reference>
<protein>
    <submittedName>
        <fullName evidence="1">Uncharacterized protein</fullName>
    </submittedName>
</protein>
<gene>
    <name evidence="1" type="ORF">ABG768_023206</name>
</gene>
<dbReference type="AlphaFoldDB" id="A0AAW2AQW7"/>
<accession>A0AAW2AQW7</accession>
<dbReference type="EMBL" id="JAWDJR010000005">
    <property type="protein sequence ID" value="KAK9975149.1"/>
    <property type="molecule type" value="Genomic_DNA"/>
</dbReference>
<organism evidence="1 2">
    <name type="scientific">Culter alburnus</name>
    <name type="common">Topmouth culter</name>
    <dbReference type="NCBI Taxonomy" id="194366"/>
    <lineage>
        <taxon>Eukaryota</taxon>
        <taxon>Metazoa</taxon>
        <taxon>Chordata</taxon>
        <taxon>Craniata</taxon>
        <taxon>Vertebrata</taxon>
        <taxon>Euteleostomi</taxon>
        <taxon>Actinopterygii</taxon>
        <taxon>Neopterygii</taxon>
        <taxon>Teleostei</taxon>
        <taxon>Ostariophysi</taxon>
        <taxon>Cypriniformes</taxon>
        <taxon>Xenocyprididae</taxon>
        <taxon>Xenocypridinae</taxon>
        <taxon>Culter</taxon>
    </lineage>
</organism>
<proteinExistence type="predicted"/>
<feature type="non-terminal residue" evidence="1">
    <location>
        <position position="1"/>
    </location>
</feature>
<name>A0AAW2AQW7_CULAL</name>
<dbReference type="Proteomes" id="UP001479290">
    <property type="component" value="Unassembled WGS sequence"/>
</dbReference>
<evidence type="ECO:0000313" key="1">
    <source>
        <dbReference type="EMBL" id="KAK9975149.1"/>
    </source>
</evidence>
<sequence length="81" mass="8752">YGSSPDVPRRLSEPEMSSEVKDILVGQLWGEAGVTLLLLEPSVMSTHTPTNTGGGSCCSRHVLRPESLEGLYHERSSRGRG</sequence>
<comment type="caution">
    <text evidence="1">The sequence shown here is derived from an EMBL/GenBank/DDBJ whole genome shotgun (WGS) entry which is preliminary data.</text>
</comment>